<keyword evidence="1" id="KW-1003">Cell membrane</keyword>
<dbReference type="KEGG" id="nam:NAMH_0841"/>
<reference evidence="2 3" key="1">
    <citation type="journal article" date="2009" name="PLoS Genet.">
        <title>Adaptations to submarine hydrothermal environments exemplified by the genome of Nautilia profundicola.</title>
        <authorList>
            <person name="Campbell B.J."/>
            <person name="Smith J.L."/>
            <person name="Hanson T.E."/>
            <person name="Klotz M.G."/>
            <person name="Stein L.Y."/>
            <person name="Lee C.K."/>
            <person name="Wu D."/>
            <person name="Robinson J.M."/>
            <person name="Khouri H.M."/>
            <person name="Eisen J.A."/>
            <person name="Cary S.C."/>
        </authorList>
    </citation>
    <scope>NUCLEOTIDE SEQUENCE [LARGE SCALE GENOMIC DNA]</scope>
    <source>
        <strain evidence="3">ATCC BAA-1463 / DSM 18972 / AmH</strain>
    </source>
</reference>
<dbReference type="Pfam" id="PF01809">
    <property type="entry name" value="YidD"/>
    <property type="match status" value="1"/>
</dbReference>
<dbReference type="SMART" id="SM01234">
    <property type="entry name" value="Haemolytic"/>
    <property type="match status" value="1"/>
</dbReference>
<dbReference type="InterPro" id="IPR002696">
    <property type="entry name" value="Membr_insert_effic_factor_YidD"/>
</dbReference>
<dbReference type="PANTHER" id="PTHR33383:SF1">
    <property type="entry name" value="MEMBRANE PROTEIN INSERTION EFFICIENCY FACTOR-RELATED"/>
    <property type="match status" value="1"/>
</dbReference>
<dbReference type="NCBIfam" id="TIGR00278">
    <property type="entry name" value="membrane protein insertion efficiency factor YidD"/>
    <property type="match status" value="1"/>
</dbReference>
<keyword evidence="1" id="KW-0997">Cell inner membrane</keyword>
<evidence type="ECO:0000313" key="2">
    <source>
        <dbReference type="EMBL" id="ACM92250.1"/>
    </source>
</evidence>
<keyword evidence="3" id="KW-1185">Reference proteome</keyword>
<dbReference type="AlphaFoldDB" id="B9L9D6"/>
<dbReference type="HAMAP" id="MF_00386">
    <property type="entry name" value="UPF0161_YidD"/>
    <property type="match status" value="1"/>
</dbReference>
<proteinExistence type="inferred from homology"/>
<dbReference type="STRING" id="598659.NAMH_0841"/>
<keyword evidence="1" id="KW-0472">Membrane</keyword>
<accession>B9L9D6</accession>
<dbReference type="EMBL" id="CP001279">
    <property type="protein sequence ID" value="ACM92250.1"/>
    <property type="molecule type" value="Genomic_DNA"/>
</dbReference>
<comment type="similarity">
    <text evidence="1">Belongs to the UPF0161 family.</text>
</comment>
<dbReference type="PANTHER" id="PTHR33383">
    <property type="entry name" value="MEMBRANE PROTEIN INSERTION EFFICIENCY FACTOR-RELATED"/>
    <property type="match status" value="1"/>
</dbReference>
<gene>
    <name evidence="2" type="ordered locus">NAMH_0841</name>
</gene>
<organism evidence="2 3">
    <name type="scientific">Nautilia profundicola (strain ATCC BAA-1463 / DSM 18972 / AmH)</name>
    <dbReference type="NCBI Taxonomy" id="598659"/>
    <lineage>
        <taxon>Bacteria</taxon>
        <taxon>Pseudomonadati</taxon>
        <taxon>Campylobacterota</taxon>
        <taxon>Epsilonproteobacteria</taxon>
        <taxon>Nautiliales</taxon>
        <taxon>Nautiliaceae</taxon>
        <taxon>Nautilia</taxon>
    </lineage>
</organism>
<comment type="function">
    <text evidence="1">Could be involved in insertion of integral membrane proteins into the membrane.</text>
</comment>
<dbReference type="eggNOG" id="COG0759">
    <property type="taxonomic scope" value="Bacteria"/>
</dbReference>
<dbReference type="Proteomes" id="UP000000448">
    <property type="component" value="Chromosome"/>
</dbReference>
<comment type="subcellular location">
    <subcellularLocation>
        <location evidence="1">Cell inner membrane</location>
        <topology evidence="1">Peripheral membrane protein</topology>
        <orientation evidence="1">Cytoplasmic side</orientation>
    </subcellularLocation>
</comment>
<evidence type="ECO:0000256" key="1">
    <source>
        <dbReference type="HAMAP-Rule" id="MF_00386"/>
    </source>
</evidence>
<sequence length="114" mass="13691">MQNLKKIFKKLLIKLINIYQIYLSPMLGDNCRYYPSCSEYTKIEFENDNLFRAVYKSTKRILTCNQLFRGGIDYPVVKKQIKTDFFIKKPNFKYWLIPTDKKDEYIIIKAENGK</sequence>
<dbReference type="GO" id="GO:0005886">
    <property type="term" value="C:plasma membrane"/>
    <property type="evidence" value="ECO:0007669"/>
    <property type="project" value="UniProtKB-SubCell"/>
</dbReference>
<protein>
    <recommendedName>
        <fullName evidence="1">Putative membrane protein insertion efficiency factor</fullName>
    </recommendedName>
</protein>
<evidence type="ECO:0000313" key="3">
    <source>
        <dbReference type="Proteomes" id="UP000000448"/>
    </source>
</evidence>
<name>B9L9D6_NAUPA</name>
<dbReference type="HOGENOM" id="CLU_144811_4_0_7"/>